<gene>
    <name evidence="1" type="ORF">SAMN05444682_115117</name>
</gene>
<dbReference type="AlphaFoldDB" id="A0A1I3UYW0"/>
<organism evidence="1 2">
    <name type="scientific">Parapedobacter indicus</name>
    <dbReference type="NCBI Taxonomy" id="1477437"/>
    <lineage>
        <taxon>Bacteria</taxon>
        <taxon>Pseudomonadati</taxon>
        <taxon>Bacteroidota</taxon>
        <taxon>Sphingobacteriia</taxon>
        <taxon>Sphingobacteriales</taxon>
        <taxon>Sphingobacteriaceae</taxon>
        <taxon>Parapedobacter</taxon>
    </lineage>
</organism>
<keyword evidence="2" id="KW-1185">Reference proteome</keyword>
<protein>
    <submittedName>
        <fullName evidence="1">Uncharacterized protein</fullName>
    </submittedName>
</protein>
<dbReference type="RefSeq" id="WP_090632080.1">
    <property type="nucleotide sequence ID" value="NZ_FOQO01000015.1"/>
</dbReference>
<evidence type="ECO:0000313" key="2">
    <source>
        <dbReference type="Proteomes" id="UP000198670"/>
    </source>
</evidence>
<accession>A0A1I3UYW0</accession>
<proteinExistence type="predicted"/>
<sequence length="193" mass="21679">MRTTVKTAKEVSISRNISKAKINKGGGLDVTYYETIIFTDGDGQEVELSRQQTSEGRNLIHDDMQAAFDMLRTHLAIICDQPEAKDKTFYELDEDVERLNNFKVSSYSIGGSGNHEGVSISGNRRLRGGRVLNLNAPFTKYFDENDPYESATELQSLINHCNEEVLEYLDGKIKPNAQGDLFDQAESEAEDME</sequence>
<dbReference type="OrthoDB" id="1049160at2"/>
<dbReference type="EMBL" id="FOQO01000015">
    <property type="protein sequence ID" value="SFJ88175.1"/>
    <property type="molecule type" value="Genomic_DNA"/>
</dbReference>
<evidence type="ECO:0000313" key="1">
    <source>
        <dbReference type="EMBL" id="SFJ88175.1"/>
    </source>
</evidence>
<dbReference type="Proteomes" id="UP000198670">
    <property type="component" value="Unassembled WGS sequence"/>
</dbReference>
<dbReference type="STRING" id="1477437.SAMN05444682_115117"/>
<name>A0A1I3UYW0_9SPHI</name>
<reference evidence="1 2" key="1">
    <citation type="submission" date="2016-10" db="EMBL/GenBank/DDBJ databases">
        <authorList>
            <person name="de Groot N.N."/>
        </authorList>
    </citation>
    <scope>NUCLEOTIDE SEQUENCE [LARGE SCALE GENOMIC DNA]</scope>
    <source>
        <strain evidence="1 2">RK1</strain>
    </source>
</reference>